<feature type="region of interest" description="Disordered" evidence="2">
    <location>
        <begin position="673"/>
        <end position="792"/>
    </location>
</feature>
<dbReference type="InterPro" id="IPR021133">
    <property type="entry name" value="HEAT_type_2"/>
</dbReference>
<feature type="compositionally biased region" description="Polar residues" evidence="2">
    <location>
        <begin position="729"/>
        <end position="742"/>
    </location>
</feature>
<evidence type="ECO:0000313" key="4">
    <source>
        <dbReference type="EMBL" id="ORX50585.1"/>
    </source>
</evidence>
<dbReference type="EMBL" id="MCGT01000023">
    <property type="protein sequence ID" value="ORX50585.1"/>
    <property type="molecule type" value="Genomic_DNA"/>
</dbReference>
<protein>
    <submittedName>
        <fullName evidence="4">ARM repeat-containing protein</fullName>
    </submittedName>
</protein>
<dbReference type="SUPFAM" id="SSF48371">
    <property type="entry name" value="ARM repeat"/>
    <property type="match status" value="1"/>
</dbReference>
<dbReference type="PANTHER" id="PTHR12984:SF3">
    <property type="entry name" value="N-TERMINAL KINASE-LIKE PROTEIN"/>
    <property type="match status" value="1"/>
</dbReference>
<dbReference type="Gene3D" id="1.10.510.10">
    <property type="entry name" value="Transferase(Phosphotransferase) domain 1"/>
    <property type="match status" value="1"/>
</dbReference>
<gene>
    <name evidence="4" type="ORF">DM01DRAFT_1409087</name>
</gene>
<dbReference type="InterPro" id="IPR000719">
    <property type="entry name" value="Prot_kinase_dom"/>
</dbReference>
<dbReference type="GO" id="GO:0004672">
    <property type="term" value="F:protein kinase activity"/>
    <property type="evidence" value="ECO:0007669"/>
    <property type="project" value="InterPro"/>
</dbReference>
<evidence type="ECO:0000259" key="3">
    <source>
        <dbReference type="PROSITE" id="PS50011"/>
    </source>
</evidence>
<feature type="compositionally biased region" description="Basic and acidic residues" evidence="2">
    <location>
        <begin position="759"/>
        <end position="769"/>
    </location>
</feature>
<feature type="region of interest" description="Disordered" evidence="2">
    <location>
        <begin position="558"/>
        <end position="593"/>
    </location>
</feature>
<dbReference type="PANTHER" id="PTHR12984">
    <property type="entry name" value="SCY1-RELATED S/T PROTEIN KINASE-LIKE"/>
    <property type="match status" value="1"/>
</dbReference>
<organism evidence="4 5">
    <name type="scientific">Hesseltinella vesiculosa</name>
    <dbReference type="NCBI Taxonomy" id="101127"/>
    <lineage>
        <taxon>Eukaryota</taxon>
        <taxon>Fungi</taxon>
        <taxon>Fungi incertae sedis</taxon>
        <taxon>Mucoromycota</taxon>
        <taxon>Mucoromycotina</taxon>
        <taxon>Mucoromycetes</taxon>
        <taxon>Mucorales</taxon>
        <taxon>Cunninghamellaceae</taxon>
        <taxon>Hesseltinella</taxon>
    </lineage>
</organism>
<feature type="domain" description="Protein kinase" evidence="3">
    <location>
        <begin position="9"/>
        <end position="281"/>
    </location>
</feature>
<dbReference type="OrthoDB" id="447103at2759"/>
<dbReference type="Proteomes" id="UP000242146">
    <property type="component" value="Unassembled WGS sequence"/>
</dbReference>
<dbReference type="GO" id="GO:0006409">
    <property type="term" value="P:tRNA export from nucleus"/>
    <property type="evidence" value="ECO:0007669"/>
    <property type="project" value="TreeGrafter"/>
</dbReference>
<sequence length="792" mass="87527">MAFLSGFVKSGLSLLSKDTNGLPFTLGDKVEFYDHPFWSLHQGTKKDDNSSVSMFVFDCARHRDKIQMARNTFKRFRTLRHPDLLTYIDGVETEQAIIFVTEKVDPLSTQLNQDPDLNLTLYGLYKITNAIKFINNDGNMVHGNIRVSNIFVTRAGEWKLGGLELLSSMSEESPMIFTFGGLVPDAQKYAPPEILKSSWSAVKDLPITAVDAYQLGCLIYDVFNRRWDTPDQLLTHQGSIPNNMLKSYRLLVQPSPQNRGDAETFLDQGMRIARNGSGGYFSTDFIHISLFLENISIKDQREKEVFFRKLDATVDSIPSDFATYKILPELVKAFEFGAGGAKALNAILKIGQHMPEEDFDKVLLAPILRMFSSPDRAIRVSLLENLPKFIDHLTDKVVCQQVFPHVATGFTDTIPLVREQTIKAILLLVPKLSDKIINYDLLKYLAKLQVDPEPGIRTNTAICLGKMAKNLNDNTRKKVLIPAFTRGLRDGFHHARIASLMALAATAEYYDPLDWCQRVVPSVAPVLLDKEKSVRTQAFKTMNVFMKRLEDEADRMPDTALESPTTNQPDTTSPTTTASSNPSTPGGVSSMLGGATKGLADWAVSSITRFGTPVGEIEPQMAATPDTKSSLDSSRPSSIADRFAPDASAKAASMDEDGWGNASEDLVQLEDSWEPLDNGHSPQPTKAEPISSLIPSRPSAAISSFGAPMTPASSRPASSGMRLGHAPTPGNNFGQDQDSLATPANHPSPLADHPSPTNPDRKLEMDRKREERRKRMAELREKKKSGIGARKI</sequence>
<dbReference type="SUPFAM" id="SSF56112">
    <property type="entry name" value="Protein kinase-like (PK-like)"/>
    <property type="match status" value="1"/>
</dbReference>
<dbReference type="PROSITE" id="PS50077">
    <property type="entry name" value="HEAT_REPEAT"/>
    <property type="match status" value="1"/>
</dbReference>
<proteinExistence type="predicted"/>
<keyword evidence="5" id="KW-1185">Reference proteome</keyword>
<evidence type="ECO:0000256" key="1">
    <source>
        <dbReference type="PROSITE-ProRule" id="PRU00103"/>
    </source>
</evidence>
<dbReference type="Gene3D" id="3.30.200.20">
    <property type="entry name" value="Phosphorylase Kinase, domain 1"/>
    <property type="match status" value="1"/>
</dbReference>
<feature type="compositionally biased region" description="Basic residues" evidence="2">
    <location>
        <begin position="782"/>
        <end position="792"/>
    </location>
</feature>
<comment type="caution">
    <text evidence="4">The sequence shown here is derived from an EMBL/GenBank/DDBJ whole genome shotgun (WGS) entry which is preliminary data.</text>
</comment>
<name>A0A1X2GCL1_9FUNG</name>
<dbReference type="AlphaFoldDB" id="A0A1X2GCL1"/>
<dbReference type="InterPro" id="IPR011989">
    <property type="entry name" value="ARM-like"/>
</dbReference>
<dbReference type="Gene3D" id="1.25.10.10">
    <property type="entry name" value="Leucine-rich Repeat Variant"/>
    <property type="match status" value="1"/>
</dbReference>
<dbReference type="STRING" id="101127.A0A1X2GCL1"/>
<dbReference type="Pfam" id="PF00069">
    <property type="entry name" value="Pkinase"/>
    <property type="match status" value="1"/>
</dbReference>
<dbReference type="PROSITE" id="PS50011">
    <property type="entry name" value="PROTEIN_KINASE_DOM"/>
    <property type="match status" value="1"/>
</dbReference>
<reference evidence="4 5" key="1">
    <citation type="submission" date="2016-07" db="EMBL/GenBank/DDBJ databases">
        <title>Pervasive Adenine N6-methylation of Active Genes in Fungi.</title>
        <authorList>
            <consortium name="DOE Joint Genome Institute"/>
            <person name="Mondo S.J."/>
            <person name="Dannebaum R.O."/>
            <person name="Kuo R.C."/>
            <person name="Labutti K."/>
            <person name="Haridas S."/>
            <person name="Kuo A."/>
            <person name="Salamov A."/>
            <person name="Ahrendt S.R."/>
            <person name="Lipzen A."/>
            <person name="Sullivan W."/>
            <person name="Andreopoulos W.B."/>
            <person name="Clum A."/>
            <person name="Lindquist E."/>
            <person name="Daum C."/>
            <person name="Ramamoorthy G.K."/>
            <person name="Gryganskyi A."/>
            <person name="Culley D."/>
            <person name="Magnuson J.K."/>
            <person name="James T.Y."/>
            <person name="O'Malley M.A."/>
            <person name="Stajich J.E."/>
            <person name="Spatafora J.W."/>
            <person name="Visel A."/>
            <person name="Grigoriev I.V."/>
        </authorList>
    </citation>
    <scope>NUCLEOTIDE SEQUENCE [LARGE SCALE GENOMIC DNA]</scope>
    <source>
        <strain evidence="4 5">NRRL 3301</strain>
    </source>
</reference>
<dbReference type="InterPro" id="IPR051177">
    <property type="entry name" value="CIK-Related_Protein"/>
</dbReference>
<dbReference type="InterPro" id="IPR016024">
    <property type="entry name" value="ARM-type_fold"/>
</dbReference>
<evidence type="ECO:0000256" key="2">
    <source>
        <dbReference type="SAM" id="MobiDB-lite"/>
    </source>
</evidence>
<feature type="compositionally biased region" description="Low complexity" evidence="2">
    <location>
        <begin position="563"/>
        <end position="585"/>
    </location>
</feature>
<feature type="compositionally biased region" description="Polar residues" evidence="2">
    <location>
        <begin position="626"/>
        <end position="637"/>
    </location>
</feature>
<feature type="region of interest" description="Disordered" evidence="2">
    <location>
        <begin position="615"/>
        <end position="640"/>
    </location>
</feature>
<dbReference type="GO" id="GO:0005737">
    <property type="term" value="C:cytoplasm"/>
    <property type="evidence" value="ECO:0007669"/>
    <property type="project" value="TreeGrafter"/>
</dbReference>
<dbReference type="GO" id="GO:0005524">
    <property type="term" value="F:ATP binding"/>
    <property type="evidence" value="ECO:0007669"/>
    <property type="project" value="InterPro"/>
</dbReference>
<feature type="repeat" description="HEAT" evidence="1">
    <location>
        <begin position="519"/>
        <end position="555"/>
    </location>
</feature>
<dbReference type="InterPro" id="IPR011009">
    <property type="entry name" value="Kinase-like_dom_sf"/>
</dbReference>
<evidence type="ECO:0000313" key="5">
    <source>
        <dbReference type="Proteomes" id="UP000242146"/>
    </source>
</evidence>
<accession>A0A1X2GCL1</accession>